<evidence type="ECO:0000313" key="3">
    <source>
        <dbReference type="Proteomes" id="UP000676336"/>
    </source>
</evidence>
<dbReference type="AlphaFoldDB" id="A0A8S3CLJ3"/>
<feature type="region of interest" description="Disordered" evidence="1">
    <location>
        <begin position="1"/>
        <end position="80"/>
    </location>
</feature>
<feature type="compositionally biased region" description="Basic and acidic residues" evidence="1">
    <location>
        <begin position="44"/>
        <end position="62"/>
    </location>
</feature>
<proteinExistence type="predicted"/>
<feature type="non-terminal residue" evidence="2">
    <location>
        <position position="80"/>
    </location>
</feature>
<feature type="compositionally biased region" description="Polar residues" evidence="1">
    <location>
        <begin position="63"/>
        <end position="80"/>
    </location>
</feature>
<organism evidence="2 3">
    <name type="scientific">Rotaria magnacalcarata</name>
    <dbReference type="NCBI Taxonomy" id="392030"/>
    <lineage>
        <taxon>Eukaryota</taxon>
        <taxon>Metazoa</taxon>
        <taxon>Spiralia</taxon>
        <taxon>Gnathifera</taxon>
        <taxon>Rotifera</taxon>
        <taxon>Eurotatoria</taxon>
        <taxon>Bdelloidea</taxon>
        <taxon>Philodinida</taxon>
        <taxon>Philodinidae</taxon>
        <taxon>Rotaria</taxon>
    </lineage>
</organism>
<evidence type="ECO:0000313" key="2">
    <source>
        <dbReference type="EMBL" id="CAF4923655.1"/>
    </source>
</evidence>
<feature type="compositionally biased region" description="Polar residues" evidence="1">
    <location>
        <begin position="1"/>
        <end position="10"/>
    </location>
</feature>
<gene>
    <name evidence="2" type="ORF">SMN809_LOCUS52838</name>
</gene>
<protein>
    <submittedName>
        <fullName evidence="2">Uncharacterized protein</fullName>
    </submittedName>
</protein>
<reference evidence="2" key="1">
    <citation type="submission" date="2021-02" db="EMBL/GenBank/DDBJ databases">
        <authorList>
            <person name="Nowell W R."/>
        </authorList>
    </citation>
    <scope>NUCLEOTIDE SEQUENCE</scope>
</reference>
<evidence type="ECO:0000256" key="1">
    <source>
        <dbReference type="SAM" id="MobiDB-lite"/>
    </source>
</evidence>
<feature type="non-terminal residue" evidence="2">
    <location>
        <position position="1"/>
    </location>
</feature>
<dbReference type="EMBL" id="CAJOBI010180318">
    <property type="protein sequence ID" value="CAF4923655.1"/>
    <property type="molecule type" value="Genomic_DNA"/>
</dbReference>
<comment type="caution">
    <text evidence="2">The sequence shown here is derived from an EMBL/GenBank/DDBJ whole genome shotgun (WGS) entry which is preliminary data.</text>
</comment>
<name>A0A8S3CLJ3_9BILA</name>
<sequence length="80" mass="9000">SLDYNRQSQEIYMPPSVEDITDFDEQKSNEQGLSGNELSAPEVIQREKQLSSPSDKTEERQKSSSSSRPKTAHSSQTHSD</sequence>
<accession>A0A8S3CLJ3</accession>
<dbReference type="Proteomes" id="UP000676336">
    <property type="component" value="Unassembled WGS sequence"/>
</dbReference>